<dbReference type="SMART" id="SM00267">
    <property type="entry name" value="GGDEF"/>
    <property type="match status" value="1"/>
</dbReference>
<protein>
    <submittedName>
        <fullName evidence="2">GGDEF domain-containing protein</fullName>
    </submittedName>
</protein>
<feature type="domain" description="GGDEF" evidence="1">
    <location>
        <begin position="35"/>
        <end position="152"/>
    </location>
</feature>
<dbReference type="NCBIfam" id="TIGR00254">
    <property type="entry name" value="GGDEF"/>
    <property type="match status" value="1"/>
</dbReference>
<dbReference type="CDD" id="cd01949">
    <property type="entry name" value="GGDEF"/>
    <property type="match status" value="1"/>
</dbReference>
<sequence length="152" mass="16980">MQQLADLDPLTGLLRRGAFLAYIQDDLDLVRRRTSMPSLAMLDLDGFKEINDTIGHSAGDAVLARLAQAWTTGVRNGDVLGRYGGDEFALYMPNTSIADAYAVLRRLEQVHPDVTWSAGVTEWHGEPLGEWIERTDRAMYEDKRTRRGEAAS</sequence>
<dbReference type="GO" id="GO:0052621">
    <property type="term" value="F:diguanylate cyclase activity"/>
    <property type="evidence" value="ECO:0007669"/>
    <property type="project" value="TreeGrafter"/>
</dbReference>
<keyword evidence="3" id="KW-1185">Reference proteome</keyword>
<name>A0AA46YPS0_9ACTN</name>
<evidence type="ECO:0000313" key="3">
    <source>
        <dbReference type="Proteomes" id="UP001164390"/>
    </source>
</evidence>
<dbReference type="InterPro" id="IPR043128">
    <property type="entry name" value="Rev_trsase/Diguanyl_cyclase"/>
</dbReference>
<dbReference type="InterPro" id="IPR000160">
    <property type="entry name" value="GGDEF_dom"/>
</dbReference>
<dbReference type="PANTHER" id="PTHR45138:SF24">
    <property type="entry name" value="DIGUANYLATE CYCLASE DGCC-RELATED"/>
    <property type="match status" value="1"/>
</dbReference>
<dbReference type="Gene3D" id="3.30.70.270">
    <property type="match status" value="1"/>
</dbReference>
<dbReference type="Pfam" id="PF00990">
    <property type="entry name" value="GGDEF"/>
    <property type="match status" value="1"/>
</dbReference>
<dbReference type="InterPro" id="IPR050469">
    <property type="entry name" value="Diguanylate_Cyclase"/>
</dbReference>
<dbReference type="InterPro" id="IPR029787">
    <property type="entry name" value="Nucleotide_cyclase"/>
</dbReference>
<evidence type="ECO:0000259" key="1">
    <source>
        <dbReference type="PROSITE" id="PS50887"/>
    </source>
</evidence>
<gene>
    <name evidence="2" type="ORF">L0C25_18805</name>
</gene>
<organism evidence="2 3">
    <name type="scientific">Solicola gregarius</name>
    <dbReference type="NCBI Taxonomy" id="2908642"/>
    <lineage>
        <taxon>Bacteria</taxon>
        <taxon>Bacillati</taxon>
        <taxon>Actinomycetota</taxon>
        <taxon>Actinomycetes</taxon>
        <taxon>Propionibacteriales</taxon>
        <taxon>Nocardioidaceae</taxon>
        <taxon>Solicola</taxon>
    </lineage>
</organism>
<proteinExistence type="predicted"/>
<dbReference type="SUPFAM" id="SSF55073">
    <property type="entry name" value="Nucleotide cyclase"/>
    <property type="match status" value="1"/>
</dbReference>
<dbReference type="PROSITE" id="PS50887">
    <property type="entry name" value="GGDEF"/>
    <property type="match status" value="1"/>
</dbReference>
<reference evidence="2" key="1">
    <citation type="submission" date="2022-01" db="EMBL/GenBank/DDBJ databases">
        <title>Nocardioidaceae gen. sp. A5X3R13.</title>
        <authorList>
            <person name="Lopez Marin M.A."/>
            <person name="Uhlik O."/>
        </authorList>
    </citation>
    <scope>NUCLEOTIDE SEQUENCE</scope>
    <source>
        <strain evidence="2">A5X3R13</strain>
    </source>
</reference>
<dbReference type="AlphaFoldDB" id="A0AA46YPS0"/>
<dbReference type="GO" id="GO:1902201">
    <property type="term" value="P:negative regulation of bacterial-type flagellum-dependent cell motility"/>
    <property type="evidence" value="ECO:0007669"/>
    <property type="project" value="TreeGrafter"/>
</dbReference>
<dbReference type="GO" id="GO:0043709">
    <property type="term" value="P:cell adhesion involved in single-species biofilm formation"/>
    <property type="evidence" value="ECO:0007669"/>
    <property type="project" value="TreeGrafter"/>
</dbReference>
<dbReference type="Proteomes" id="UP001164390">
    <property type="component" value="Chromosome"/>
</dbReference>
<evidence type="ECO:0000313" key="2">
    <source>
        <dbReference type="EMBL" id="UYM07903.1"/>
    </source>
</evidence>
<dbReference type="KEGG" id="sgrg:L0C25_18805"/>
<dbReference type="GO" id="GO:0005886">
    <property type="term" value="C:plasma membrane"/>
    <property type="evidence" value="ECO:0007669"/>
    <property type="project" value="TreeGrafter"/>
</dbReference>
<dbReference type="EMBL" id="CP094970">
    <property type="protein sequence ID" value="UYM07903.1"/>
    <property type="molecule type" value="Genomic_DNA"/>
</dbReference>
<accession>A0AA46YPS0</accession>
<dbReference type="PANTHER" id="PTHR45138">
    <property type="entry name" value="REGULATORY COMPONENTS OF SENSORY TRANSDUCTION SYSTEM"/>
    <property type="match status" value="1"/>
</dbReference>